<comment type="caution">
    <text evidence="2">The sequence shown here is derived from an EMBL/GenBank/DDBJ whole genome shotgun (WGS) entry which is preliminary data.</text>
</comment>
<evidence type="ECO:0000313" key="2">
    <source>
        <dbReference type="EMBL" id="MPN24541.1"/>
    </source>
</evidence>
<dbReference type="AlphaFoldDB" id="A0A645GC96"/>
<organism evidence="2">
    <name type="scientific">bioreactor metagenome</name>
    <dbReference type="NCBI Taxonomy" id="1076179"/>
    <lineage>
        <taxon>unclassified sequences</taxon>
        <taxon>metagenomes</taxon>
        <taxon>ecological metagenomes</taxon>
    </lineage>
</organism>
<protein>
    <submittedName>
        <fullName evidence="2">Uncharacterized protein</fullName>
    </submittedName>
</protein>
<dbReference type="EMBL" id="VSSQ01073432">
    <property type="protein sequence ID" value="MPN24541.1"/>
    <property type="molecule type" value="Genomic_DNA"/>
</dbReference>
<reference evidence="2" key="1">
    <citation type="submission" date="2019-08" db="EMBL/GenBank/DDBJ databases">
        <authorList>
            <person name="Kucharzyk K."/>
            <person name="Murdoch R.W."/>
            <person name="Higgins S."/>
            <person name="Loffler F."/>
        </authorList>
    </citation>
    <scope>NUCLEOTIDE SEQUENCE</scope>
</reference>
<gene>
    <name evidence="2" type="ORF">SDC9_171940</name>
</gene>
<accession>A0A645GC96</accession>
<feature type="compositionally biased region" description="Basic and acidic residues" evidence="1">
    <location>
        <begin position="63"/>
        <end position="77"/>
    </location>
</feature>
<name>A0A645GC96_9ZZZZ</name>
<sequence>MFSRFDANQVCSGVGGLFQLLRPGSVRQEAAAPERQVGDPRGVTRLAAVRRFGSFHRKIRQRSEGVADERPVKRAGEFPDDIAGHRAFRQ</sequence>
<feature type="region of interest" description="Disordered" evidence="1">
    <location>
        <begin position="63"/>
        <end position="90"/>
    </location>
</feature>
<evidence type="ECO:0000256" key="1">
    <source>
        <dbReference type="SAM" id="MobiDB-lite"/>
    </source>
</evidence>
<proteinExistence type="predicted"/>